<name>A0A6A6A213_9PLEO</name>
<reference evidence="1" key="1">
    <citation type="journal article" date="2020" name="Stud. Mycol.">
        <title>101 Dothideomycetes genomes: a test case for predicting lifestyles and emergence of pathogens.</title>
        <authorList>
            <person name="Haridas S."/>
            <person name="Albert R."/>
            <person name="Binder M."/>
            <person name="Bloem J."/>
            <person name="Labutti K."/>
            <person name="Salamov A."/>
            <person name="Andreopoulos B."/>
            <person name="Baker S."/>
            <person name="Barry K."/>
            <person name="Bills G."/>
            <person name="Bluhm B."/>
            <person name="Cannon C."/>
            <person name="Castanera R."/>
            <person name="Culley D."/>
            <person name="Daum C."/>
            <person name="Ezra D."/>
            <person name="Gonzalez J."/>
            <person name="Henrissat B."/>
            <person name="Kuo A."/>
            <person name="Liang C."/>
            <person name="Lipzen A."/>
            <person name="Lutzoni F."/>
            <person name="Magnuson J."/>
            <person name="Mondo S."/>
            <person name="Nolan M."/>
            <person name="Ohm R."/>
            <person name="Pangilinan J."/>
            <person name="Park H.-J."/>
            <person name="Ramirez L."/>
            <person name="Alfaro M."/>
            <person name="Sun H."/>
            <person name="Tritt A."/>
            <person name="Yoshinaga Y."/>
            <person name="Zwiers L.-H."/>
            <person name="Turgeon B."/>
            <person name="Goodwin S."/>
            <person name="Spatafora J."/>
            <person name="Crous P."/>
            <person name="Grigoriev I."/>
        </authorList>
    </citation>
    <scope>NUCLEOTIDE SEQUENCE</scope>
    <source>
        <strain evidence="1">CBS 119687</strain>
    </source>
</reference>
<dbReference type="RefSeq" id="XP_033519605.1">
    <property type="nucleotide sequence ID" value="XM_033662744.1"/>
</dbReference>
<keyword evidence="2" id="KW-1185">Reference proteome</keyword>
<feature type="non-terminal residue" evidence="1">
    <location>
        <position position="1"/>
    </location>
</feature>
<dbReference type="OrthoDB" id="3790856at2759"/>
<evidence type="ECO:0000313" key="1">
    <source>
        <dbReference type="EMBL" id="KAF2125213.1"/>
    </source>
</evidence>
<feature type="non-terminal residue" evidence="1">
    <location>
        <position position="144"/>
    </location>
</feature>
<dbReference type="GeneID" id="54403176"/>
<dbReference type="AlphaFoldDB" id="A0A6A6A213"/>
<protein>
    <submittedName>
        <fullName evidence="1">Uncharacterized protein</fullName>
    </submittedName>
</protein>
<organism evidence="1 2">
    <name type="scientific">Dothidotthia symphoricarpi CBS 119687</name>
    <dbReference type="NCBI Taxonomy" id="1392245"/>
    <lineage>
        <taxon>Eukaryota</taxon>
        <taxon>Fungi</taxon>
        <taxon>Dikarya</taxon>
        <taxon>Ascomycota</taxon>
        <taxon>Pezizomycotina</taxon>
        <taxon>Dothideomycetes</taxon>
        <taxon>Pleosporomycetidae</taxon>
        <taxon>Pleosporales</taxon>
        <taxon>Dothidotthiaceae</taxon>
        <taxon>Dothidotthia</taxon>
    </lineage>
</organism>
<dbReference type="Proteomes" id="UP000799771">
    <property type="component" value="Unassembled WGS sequence"/>
</dbReference>
<dbReference type="EMBL" id="ML977517">
    <property type="protein sequence ID" value="KAF2125213.1"/>
    <property type="molecule type" value="Genomic_DNA"/>
</dbReference>
<sequence>YRIKLTLWLLDPTDRPKEPTKDEDYLLSRSTLIKKIWLSAREANDAAFDLAKACRSEGEVVLLVDRRGFGENDNVNEYAVGTWDWKAEGMLCAPDRWDLMLEIPHPFFKRGTQGVVSGVVQVLKEFPDGSFGHGGPVKSAPPRG</sequence>
<proteinExistence type="predicted"/>
<gene>
    <name evidence="1" type="ORF">P153DRAFT_253604</name>
</gene>
<accession>A0A6A6A213</accession>
<evidence type="ECO:0000313" key="2">
    <source>
        <dbReference type="Proteomes" id="UP000799771"/>
    </source>
</evidence>